<organism evidence="2 3">
    <name type="scientific">Solanum pinnatisectum</name>
    <name type="common">tansyleaf nightshade</name>
    <dbReference type="NCBI Taxonomy" id="50273"/>
    <lineage>
        <taxon>Eukaryota</taxon>
        <taxon>Viridiplantae</taxon>
        <taxon>Streptophyta</taxon>
        <taxon>Embryophyta</taxon>
        <taxon>Tracheophyta</taxon>
        <taxon>Spermatophyta</taxon>
        <taxon>Magnoliopsida</taxon>
        <taxon>eudicotyledons</taxon>
        <taxon>Gunneridae</taxon>
        <taxon>Pentapetalae</taxon>
        <taxon>asterids</taxon>
        <taxon>lamiids</taxon>
        <taxon>Solanales</taxon>
        <taxon>Solanaceae</taxon>
        <taxon>Solanoideae</taxon>
        <taxon>Solaneae</taxon>
        <taxon>Solanum</taxon>
    </lineage>
</organism>
<gene>
    <name evidence="2" type="ORF">R3W88_019740</name>
</gene>
<comment type="caution">
    <text evidence="2">The sequence shown here is derived from an EMBL/GenBank/DDBJ whole genome shotgun (WGS) entry which is preliminary data.</text>
</comment>
<keyword evidence="3" id="KW-1185">Reference proteome</keyword>
<sequence>MSSSHKPGKEMATSSHKKRARSGNVPFAPVIPKGQTRWFEVKVVSKKRKAWYKKHTEASYFSDVCIDRESLAREFPHILRWIRELGMEFIFTELAECNLHMVREFYSNCAPEGRSHYVTVHGRNVPITTTGINDILAFGGLITKMCRVAGVSEEYLDYMPPLYPASRHRRNDLIMVRMYGLEMLRHQNGYHASTDMQLGEVVRRYPLNDYAKALLGVGPEFHEPIDNDISTDEEYAHTSSDVDSDSEKEIDPTQVGDEAEGVDATED</sequence>
<evidence type="ECO:0000256" key="1">
    <source>
        <dbReference type="SAM" id="MobiDB-lite"/>
    </source>
</evidence>
<feature type="compositionally biased region" description="Acidic residues" evidence="1">
    <location>
        <begin position="257"/>
        <end position="267"/>
    </location>
</feature>
<dbReference type="Proteomes" id="UP001311915">
    <property type="component" value="Unassembled WGS sequence"/>
</dbReference>
<dbReference type="EMBL" id="JAWPEI010000010">
    <property type="protein sequence ID" value="KAK4713833.1"/>
    <property type="molecule type" value="Genomic_DNA"/>
</dbReference>
<feature type="region of interest" description="Disordered" evidence="1">
    <location>
        <begin position="224"/>
        <end position="267"/>
    </location>
</feature>
<accession>A0AAV9KLQ2</accession>
<name>A0AAV9KLQ2_9SOLN</name>
<evidence type="ECO:0000313" key="2">
    <source>
        <dbReference type="EMBL" id="KAK4713833.1"/>
    </source>
</evidence>
<dbReference type="AlphaFoldDB" id="A0AAV9KLQ2"/>
<feature type="region of interest" description="Disordered" evidence="1">
    <location>
        <begin position="1"/>
        <end position="28"/>
    </location>
</feature>
<evidence type="ECO:0000313" key="3">
    <source>
        <dbReference type="Proteomes" id="UP001311915"/>
    </source>
</evidence>
<protein>
    <submittedName>
        <fullName evidence="2">Uncharacterized protein</fullName>
    </submittedName>
</protein>
<reference evidence="2 3" key="1">
    <citation type="submission" date="2023-10" db="EMBL/GenBank/DDBJ databases">
        <title>Genome-Wide Identification Analysis in wild type Solanum Pinnatisectum Reveals Some Genes Defensing Phytophthora Infestans.</title>
        <authorList>
            <person name="Sun C."/>
        </authorList>
    </citation>
    <scope>NUCLEOTIDE SEQUENCE [LARGE SCALE GENOMIC DNA]</scope>
    <source>
        <strain evidence="2">LQN</strain>
        <tissue evidence="2">Leaf</tissue>
    </source>
</reference>
<proteinExistence type="predicted"/>